<feature type="transmembrane region" description="Helical" evidence="2">
    <location>
        <begin position="749"/>
        <end position="774"/>
    </location>
</feature>
<reference evidence="3" key="1">
    <citation type="submission" date="2020-01" db="EMBL/GenBank/DDBJ databases">
        <authorList>
            <consortium name="DOE Joint Genome Institute"/>
            <person name="Haridas S."/>
            <person name="Albert R."/>
            <person name="Binder M."/>
            <person name="Bloem J."/>
            <person name="Labutti K."/>
            <person name="Salamov A."/>
            <person name="Andreopoulos B."/>
            <person name="Baker S.E."/>
            <person name="Barry K."/>
            <person name="Bills G."/>
            <person name="Bluhm B.H."/>
            <person name="Cannon C."/>
            <person name="Castanera R."/>
            <person name="Culley D.E."/>
            <person name="Daum C."/>
            <person name="Ezra D."/>
            <person name="Gonzalez J.B."/>
            <person name="Henrissat B."/>
            <person name="Kuo A."/>
            <person name="Liang C."/>
            <person name="Lipzen A."/>
            <person name="Lutzoni F."/>
            <person name="Magnuson J."/>
            <person name="Mondo S."/>
            <person name="Nolan M."/>
            <person name="Ohm R."/>
            <person name="Pangilinan J."/>
            <person name="Park H.-J."/>
            <person name="Ramirez L."/>
            <person name="Alfaro M."/>
            <person name="Sun H."/>
            <person name="Tritt A."/>
            <person name="Yoshinaga Y."/>
            <person name="Zwiers L.-H."/>
            <person name="Turgeon B.G."/>
            <person name="Goodwin S.B."/>
            <person name="Spatafora J.W."/>
            <person name="Crous P.W."/>
            <person name="Grigoriev I.V."/>
        </authorList>
    </citation>
    <scope>NUCLEOTIDE SEQUENCE</scope>
    <source>
        <strain evidence="3">P77</strain>
    </source>
</reference>
<dbReference type="OrthoDB" id="3248909at2759"/>
<keyword evidence="2" id="KW-0472">Membrane</keyword>
<dbReference type="Proteomes" id="UP000800040">
    <property type="component" value="Unassembled WGS sequence"/>
</dbReference>
<feature type="transmembrane region" description="Helical" evidence="2">
    <location>
        <begin position="48"/>
        <end position="71"/>
    </location>
</feature>
<feature type="region of interest" description="Disordered" evidence="1">
    <location>
        <begin position="1"/>
        <end position="20"/>
    </location>
</feature>
<protein>
    <submittedName>
        <fullName evidence="3">Uncharacterized protein</fullName>
    </submittedName>
</protein>
<organism evidence="3 4">
    <name type="scientific">Decorospora gaudefroyi</name>
    <dbReference type="NCBI Taxonomy" id="184978"/>
    <lineage>
        <taxon>Eukaryota</taxon>
        <taxon>Fungi</taxon>
        <taxon>Dikarya</taxon>
        <taxon>Ascomycota</taxon>
        <taxon>Pezizomycotina</taxon>
        <taxon>Dothideomycetes</taxon>
        <taxon>Pleosporomycetidae</taxon>
        <taxon>Pleosporales</taxon>
        <taxon>Pleosporineae</taxon>
        <taxon>Pleosporaceae</taxon>
        <taxon>Decorospora</taxon>
    </lineage>
</organism>
<keyword evidence="2" id="KW-0812">Transmembrane</keyword>
<proteinExistence type="predicted"/>
<evidence type="ECO:0000313" key="3">
    <source>
        <dbReference type="EMBL" id="KAF1830045.1"/>
    </source>
</evidence>
<feature type="transmembrane region" description="Helical" evidence="2">
    <location>
        <begin position="91"/>
        <end position="110"/>
    </location>
</feature>
<gene>
    <name evidence="3" type="ORF">BDW02DRAFT_573425</name>
</gene>
<feature type="transmembrane region" description="Helical" evidence="2">
    <location>
        <begin position="1314"/>
        <end position="1336"/>
    </location>
</feature>
<name>A0A6A5JYF1_9PLEO</name>
<feature type="transmembrane region" description="Helical" evidence="2">
    <location>
        <begin position="594"/>
        <end position="613"/>
    </location>
</feature>
<feature type="transmembrane region" description="Helical" evidence="2">
    <location>
        <begin position="162"/>
        <end position="186"/>
    </location>
</feature>
<evidence type="ECO:0000256" key="2">
    <source>
        <dbReference type="SAM" id="Phobius"/>
    </source>
</evidence>
<dbReference type="Pfam" id="PF11915">
    <property type="entry name" value="DUF3433"/>
    <property type="match status" value="2"/>
</dbReference>
<sequence length="1436" mass="158780">MMDRASRSPVSSFQLASSAPRVTNNTTQTIVQDPDDRKGTWLPFTFRWYFILVPITVSLGFGIATILLVWYSQNYYGIGADNGSSAILFGWRFTPTLLAVLYTQMTVILFEDAKRTEPFVRLAEAPFEGASAHGTVLQTPRAWWAIFFDILLKRRSIGKTSWCLICSAFINILALFAISPLSSALLTSEEVVITRPVDFSRTVPKTGMQLPIVANREVYFKTMSALMRNVSTSAWITDDSLTLPFWPSTEGAQLGPDLVSKYNSWTVETTALYASLGCQEMTLESADLVPKGYYAYDVMGHGPYKGTQPMVVFILTSGNGCRYELSLHPMYDLVSNGGLTWSDASTLLTPGSSGVFPGVFPIHNNPFVPNITTGTSPVVRLNVSNECAGRDIIILNTPWTKAFTKKGPGPSFVDNKTFERSLDFRMKAQLCESHYHIEDRTVTVAMSASGETNITSAQNVDTRRNPVTNALVNVTEFGSLALLDSWKDYFSGASVAIESDSALGGYLDPDSDPKSTGTPPGFGGMGLLLAALYSFNITQMIDDERFADQAARVKGRFFTECLREALSNPKVVDTKLVQGNTTVIEARVMVLKEIGISLAVLFVVSFLLLLLVFTGSRLSRRPLNLKTDPGSTIGHAMLLRSQLARNSTFRSGHQTSHQDFRQTLRSDTFYTLNGSLYTGTSSRTNTIVPATSASSKNCWQPLVIRLRMLFALSCFLILILVAVLVLNAFSARSRLSQLAFTYQADVSKLGLSFATFAPISIVPTLVSIAVGLWWDQLDSTFRTLQPYIAMSRRPTPICKGAGLTYRSKTWAGAAIKAARNRHWMLFMVAIGSVLCQILTVSMSALFEQKTTNVSNPATLERTLEPRELPIITTVRTDSLSPDVPYWEVLNRLLMNPPKSWLPGAAIQLSFNGTKLPWTHDGWSFVPLDLSNIPSTTSTQLKAREGTVYPTNVTVTTSAIRARVECNQVPEAANVSAWLVHPEEDTFPYGETYNLEDPENYYRFRATIFDNTPSNTSVFATSTILRCCSNGTGDATQRAVIGHWSPVDAGGFPHADSQWPLPFVTKWIVGKPQYLKGSYSELGDSEVLLFKDIPDVQAARCMPIIEAVEATVTVDKDNGMVQSHGITGSVATAQSAWSEGLTRHSLTNGNAPEHYNETYIGPLNMTTSYGVLFMNSMFHAAAPDRLDKADWEQTSDNAFVMRDHERGINMDFMTYSMYSLADKDPEALLDYATLVAHADHTFQTFFQHFVSNGLTLDEGGLVYQKIGDDSVDGLGTPISYNGSALPRHTYARLQTNRTAEAWVSNRIQVLHMNSIATYLSVAIIIWLVGTTAVITCLQRKYISAMIRDVHLIADVLVLIAGSDNFLRLVRERGMQLKKADDVSMMLGWFKDRDGEVRWGVEVVGGRDAVDWVDAPKTGWHVRRPSNRRLLPWGKRSP</sequence>
<dbReference type="EMBL" id="ML975413">
    <property type="protein sequence ID" value="KAF1830045.1"/>
    <property type="molecule type" value="Genomic_DNA"/>
</dbReference>
<feature type="transmembrane region" description="Helical" evidence="2">
    <location>
        <begin position="709"/>
        <end position="729"/>
    </location>
</feature>
<accession>A0A6A5JYF1</accession>
<evidence type="ECO:0000256" key="1">
    <source>
        <dbReference type="SAM" id="MobiDB-lite"/>
    </source>
</evidence>
<keyword evidence="2" id="KW-1133">Transmembrane helix</keyword>
<feature type="compositionally biased region" description="Polar residues" evidence="1">
    <location>
        <begin position="8"/>
        <end position="20"/>
    </location>
</feature>
<dbReference type="PANTHER" id="PTHR37544:SF3">
    <property type="entry name" value="SPRAY"/>
    <property type="match status" value="1"/>
</dbReference>
<dbReference type="PANTHER" id="PTHR37544">
    <property type="entry name" value="SPRAY-RELATED"/>
    <property type="match status" value="1"/>
</dbReference>
<feature type="transmembrane region" description="Helical" evidence="2">
    <location>
        <begin position="823"/>
        <end position="846"/>
    </location>
</feature>
<keyword evidence="4" id="KW-1185">Reference proteome</keyword>
<dbReference type="InterPro" id="IPR021840">
    <property type="entry name" value="DUF3433"/>
</dbReference>
<evidence type="ECO:0000313" key="4">
    <source>
        <dbReference type="Proteomes" id="UP000800040"/>
    </source>
</evidence>